<dbReference type="InterPro" id="IPR041118">
    <property type="entry name" value="Rx_N"/>
</dbReference>
<dbReference type="PANTHER" id="PTHR23155">
    <property type="entry name" value="DISEASE RESISTANCE PROTEIN RP"/>
    <property type="match status" value="1"/>
</dbReference>
<dbReference type="Pfam" id="PF18052">
    <property type="entry name" value="Rx_N"/>
    <property type="match status" value="1"/>
</dbReference>
<dbReference type="InterPro" id="IPR044974">
    <property type="entry name" value="Disease_R_plants"/>
</dbReference>
<evidence type="ECO:0000259" key="6">
    <source>
        <dbReference type="Pfam" id="PF23559"/>
    </source>
</evidence>
<dbReference type="InterPro" id="IPR042197">
    <property type="entry name" value="Apaf_helical"/>
</dbReference>
<accession>A0A2I4F5Y8</accession>
<dbReference type="InterPro" id="IPR027417">
    <property type="entry name" value="P-loop_NTPase"/>
</dbReference>
<keyword evidence="1" id="KW-0677">Repeat</keyword>
<evidence type="ECO:0000313" key="8">
    <source>
        <dbReference type="RefSeq" id="XP_018827065.2"/>
    </source>
</evidence>
<dbReference type="OrthoDB" id="690341at2759"/>
<keyword evidence="3" id="KW-0611">Plant defense</keyword>
<keyword evidence="7" id="KW-1185">Reference proteome</keyword>
<dbReference type="InterPro" id="IPR002182">
    <property type="entry name" value="NB-ARC"/>
</dbReference>
<feature type="domain" description="Disease resistance protein winged helix" evidence="6">
    <location>
        <begin position="393"/>
        <end position="464"/>
    </location>
</feature>
<dbReference type="PRINTS" id="PR00364">
    <property type="entry name" value="DISEASERSIST"/>
</dbReference>
<evidence type="ECO:0000256" key="2">
    <source>
        <dbReference type="ARBA" id="ARBA00022741"/>
    </source>
</evidence>
<feature type="non-terminal residue" evidence="8">
    <location>
        <position position="514"/>
    </location>
</feature>
<dbReference type="InterPro" id="IPR058922">
    <property type="entry name" value="WHD_DRP"/>
</dbReference>
<evidence type="ECO:0000313" key="7">
    <source>
        <dbReference type="Proteomes" id="UP000235220"/>
    </source>
</evidence>
<dbReference type="Proteomes" id="UP000235220">
    <property type="component" value="Chromosome 12"/>
</dbReference>
<evidence type="ECO:0000256" key="1">
    <source>
        <dbReference type="ARBA" id="ARBA00022737"/>
    </source>
</evidence>
<dbReference type="Gene3D" id="1.10.8.430">
    <property type="entry name" value="Helical domain of apoptotic protease-activating factors"/>
    <property type="match status" value="1"/>
</dbReference>
<dbReference type="GO" id="GO:0043531">
    <property type="term" value="F:ADP binding"/>
    <property type="evidence" value="ECO:0007669"/>
    <property type="project" value="InterPro"/>
</dbReference>
<protein>
    <submittedName>
        <fullName evidence="8">Disease resistance protein RPP13-like</fullName>
    </submittedName>
</protein>
<dbReference type="GeneID" id="108995877"/>
<proteinExistence type="predicted"/>
<dbReference type="STRING" id="51240.A0A2I4F5Y8"/>
<sequence>MRALLKIADALEESDEELKVWLKQVREIVYETEDALDKYRLIQAHNQCHGLGLYGYLHKFSCRIKSMKARSRIISELNCINSSIKNISEVHERLRPKFTRAEQGSGITMEGNTWEYRRGDALLLDKTNLLGIDERKQQLVEWLVKGGYGREVVSVAAMRGMGKTTLAKQVYDDPEVKKHFKRRAWITVSQSFKMEELLRDMIHQIYSVVSRPVPEGLDSMNKDRLRRIVKDLLQKRRYLIVLDDVWHLYEWDALKYAMPNNNCGSRIILTTRNIDVASSSGVESVGKVYNLKPLTPEESWQLFSRKTFQGDACPSYLKEICQYTLRKCEGLPLAIVLISGVLATKDKRRTDEWNMVGRSLGAEIDGNYLKKVLSLSFNHLPFYLRSCFLYLIIFPEHCRIEQMRVIRLWIAEGFIEAKEWKTLEEVAEDYLNELLNRGLLQVAGTTTNGRVKLYRVQDLLREIIMSKARDQNFTSIAKDHNMTRPDKVTIYNRLDLFEEIFEKLRSPDDFLIFQ</sequence>
<reference evidence="8" key="1">
    <citation type="submission" date="2025-08" db="UniProtKB">
        <authorList>
            <consortium name="RefSeq"/>
        </authorList>
    </citation>
    <scope>IDENTIFICATION</scope>
    <source>
        <tissue evidence="8">Leaves</tissue>
    </source>
</reference>
<dbReference type="Gramene" id="Jr12_09260_p1">
    <property type="protein sequence ID" value="cds.Jr12_09260_p1"/>
    <property type="gene ID" value="Jr12_09260"/>
</dbReference>
<dbReference type="InterPro" id="IPR038005">
    <property type="entry name" value="RX-like_CC"/>
</dbReference>
<dbReference type="GO" id="GO:0006952">
    <property type="term" value="P:defense response"/>
    <property type="evidence" value="ECO:0007669"/>
    <property type="project" value="UniProtKB-KW"/>
</dbReference>
<dbReference type="CDD" id="cd14798">
    <property type="entry name" value="RX-CC_like"/>
    <property type="match status" value="1"/>
</dbReference>
<dbReference type="KEGG" id="jre:108995877"/>
<dbReference type="Gene3D" id="1.20.5.4130">
    <property type="match status" value="1"/>
</dbReference>
<feature type="domain" description="NB-ARC" evidence="4">
    <location>
        <begin position="134"/>
        <end position="312"/>
    </location>
</feature>
<dbReference type="InterPro" id="IPR036388">
    <property type="entry name" value="WH-like_DNA-bd_sf"/>
</dbReference>
<dbReference type="Gene3D" id="1.10.10.10">
    <property type="entry name" value="Winged helix-like DNA-binding domain superfamily/Winged helix DNA-binding domain"/>
    <property type="match status" value="1"/>
</dbReference>
<keyword evidence="2" id="KW-0547">Nucleotide-binding</keyword>
<evidence type="ECO:0000256" key="3">
    <source>
        <dbReference type="ARBA" id="ARBA00022821"/>
    </source>
</evidence>
<dbReference type="SUPFAM" id="SSF52540">
    <property type="entry name" value="P-loop containing nucleoside triphosphate hydrolases"/>
    <property type="match status" value="1"/>
</dbReference>
<dbReference type="RefSeq" id="XP_018827065.2">
    <property type="nucleotide sequence ID" value="XM_018971520.2"/>
</dbReference>
<dbReference type="AlphaFoldDB" id="A0A2I4F5Y8"/>
<dbReference type="FunFam" id="1.10.10.10:FF:000322">
    <property type="entry name" value="Probable disease resistance protein At1g63360"/>
    <property type="match status" value="1"/>
</dbReference>
<name>A0A2I4F5Y8_JUGRE</name>
<evidence type="ECO:0000259" key="4">
    <source>
        <dbReference type="Pfam" id="PF00931"/>
    </source>
</evidence>
<evidence type="ECO:0000259" key="5">
    <source>
        <dbReference type="Pfam" id="PF18052"/>
    </source>
</evidence>
<organism evidence="7 8">
    <name type="scientific">Juglans regia</name>
    <name type="common">English walnut</name>
    <dbReference type="NCBI Taxonomy" id="51240"/>
    <lineage>
        <taxon>Eukaryota</taxon>
        <taxon>Viridiplantae</taxon>
        <taxon>Streptophyta</taxon>
        <taxon>Embryophyta</taxon>
        <taxon>Tracheophyta</taxon>
        <taxon>Spermatophyta</taxon>
        <taxon>Magnoliopsida</taxon>
        <taxon>eudicotyledons</taxon>
        <taxon>Gunneridae</taxon>
        <taxon>Pentapetalae</taxon>
        <taxon>rosids</taxon>
        <taxon>fabids</taxon>
        <taxon>Fagales</taxon>
        <taxon>Juglandaceae</taxon>
        <taxon>Juglans</taxon>
    </lineage>
</organism>
<gene>
    <name evidence="8" type="primary">LOC108995877</name>
</gene>
<dbReference type="Gene3D" id="3.40.50.300">
    <property type="entry name" value="P-loop containing nucleotide triphosphate hydrolases"/>
    <property type="match status" value="1"/>
</dbReference>
<dbReference type="Pfam" id="PF00931">
    <property type="entry name" value="NB-ARC"/>
    <property type="match status" value="1"/>
</dbReference>
<dbReference type="Pfam" id="PF23559">
    <property type="entry name" value="WHD_DRP"/>
    <property type="match status" value="1"/>
</dbReference>
<dbReference type="FunFam" id="3.40.50.300:FF:001091">
    <property type="entry name" value="Probable disease resistance protein At1g61300"/>
    <property type="match status" value="1"/>
</dbReference>
<feature type="domain" description="Disease resistance N-terminal" evidence="5">
    <location>
        <begin position="1"/>
        <end position="48"/>
    </location>
</feature>
<dbReference type="PANTHER" id="PTHR23155:SF1205">
    <property type="entry name" value="DISEASE RESISTANCE PROTEIN RPM1"/>
    <property type="match status" value="1"/>
</dbReference>